<evidence type="ECO:0000313" key="2">
    <source>
        <dbReference type="Proteomes" id="UP000887572"/>
    </source>
</evidence>
<dbReference type="AlphaFoldDB" id="A0A914HZW3"/>
<evidence type="ECO:0000313" key="3">
    <source>
        <dbReference type="WBParaSite" id="Gr19_v10_g6199.t1"/>
    </source>
</evidence>
<protein>
    <submittedName>
        <fullName evidence="3">Uncharacterized protein</fullName>
    </submittedName>
</protein>
<evidence type="ECO:0000256" key="1">
    <source>
        <dbReference type="SAM" id="MobiDB-lite"/>
    </source>
</evidence>
<dbReference type="WBParaSite" id="Gr19_v10_g6199.t1">
    <property type="protein sequence ID" value="Gr19_v10_g6199.t1"/>
    <property type="gene ID" value="Gr19_v10_g6199"/>
</dbReference>
<dbReference type="Proteomes" id="UP000887572">
    <property type="component" value="Unplaced"/>
</dbReference>
<feature type="region of interest" description="Disordered" evidence="1">
    <location>
        <begin position="25"/>
        <end position="95"/>
    </location>
</feature>
<organism evidence="2 3">
    <name type="scientific">Globodera rostochiensis</name>
    <name type="common">Golden nematode worm</name>
    <name type="synonym">Heterodera rostochiensis</name>
    <dbReference type="NCBI Taxonomy" id="31243"/>
    <lineage>
        <taxon>Eukaryota</taxon>
        <taxon>Metazoa</taxon>
        <taxon>Ecdysozoa</taxon>
        <taxon>Nematoda</taxon>
        <taxon>Chromadorea</taxon>
        <taxon>Rhabditida</taxon>
        <taxon>Tylenchina</taxon>
        <taxon>Tylenchomorpha</taxon>
        <taxon>Tylenchoidea</taxon>
        <taxon>Heteroderidae</taxon>
        <taxon>Heteroderinae</taxon>
        <taxon>Globodera</taxon>
    </lineage>
</organism>
<reference evidence="3" key="1">
    <citation type="submission" date="2022-11" db="UniProtKB">
        <authorList>
            <consortium name="WormBaseParasite"/>
        </authorList>
    </citation>
    <scope>IDENTIFICATION</scope>
</reference>
<keyword evidence="2" id="KW-1185">Reference proteome</keyword>
<name>A0A914HZW3_GLORO</name>
<accession>A0A914HZW3</accession>
<sequence>MIKHELTIIGELTVGESNRRRVEPLASRTVGESNRRRVEPSASRTVGESDRRRVEPSASRTVGESNRWRVEPLASRTVGESDRRRVGPSASRTVGESTIGESASIELNATVPLLAEAISAECSARLMFPSPVAKNERQKFKSNAGSDGKAQKWRENFEKFVAGYYKGKKQKRRLCRQNHEFIMQRLRTMQFCQESLNYDDQNIRKSAEIRMNERTGRELLVRRGTVRVIVPVEDWFDVLFELYKQVGHSCSRTAIYREVRRKFANINRQMVTQFFLGCD</sequence>
<proteinExistence type="predicted"/>